<feature type="transmembrane region" description="Helical" evidence="1">
    <location>
        <begin position="362"/>
        <end position="395"/>
    </location>
</feature>
<evidence type="ECO:0000256" key="1">
    <source>
        <dbReference type="SAM" id="Phobius"/>
    </source>
</evidence>
<dbReference type="OrthoDB" id="1082056at2"/>
<keyword evidence="3" id="KW-1185">Reference proteome</keyword>
<accession>A0A0E9MT18</accession>
<evidence type="ECO:0000313" key="2">
    <source>
        <dbReference type="EMBL" id="GAO40892.1"/>
    </source>
</evidence>
<evidence type="ECO:0008006" key="4">
    <source>
        <dbReference type="Google" id="ProtNLM"/>
    </source>
</evidence>
<feature type="transmembrane region" description="Helical" evidence="1">
    <location>
        <begin position="277"/>
        <end position="297"/>
    </location>
</feature>
<dbReference type="AlphaFoldDB" id="A0A0E9MT18"/>
<sequence length="570" mass="59661">MTSARPAPILPLALILTVLMTAWWALLGRADLAALRLPEPDDMVRLAQIRDWIDGQGFGDLVQARLGPPGGTPMHWSRLPDIVPALIVRLLSPLMGPARAEIAAVIFWPELLFFLDLLLAGALATRLGGERTAAPAVALAALAFPAVALFAPGRIDHHGLQVVLVEAMVLALLDRRSFLAGAAAGASLLVGVETVPVIAAAMLWVAGLWIGDRRRVGGFGLGLVAAALAGFALLRPEVWPADRCDGFTPPLFAAMLIGGGAWLMLGGLTPRLPDRRWRIGAAAAVAALALAAIWLAAPACLASPYGPADPLVAQAWPDQVGEYGGLLQQPLGRALAFLGLPLIALGVAGVFVVRAAERRPEWLLLGAIIVVAIATSIVQLRVAWFAAAFAAPVAAQWLERVHGRGVALLTAAWLLSAGLVWQTLGAATGPRPDAAAASCTSRETLAALGRLDTGTFAAPMKLSAYLIGRTQHRALAGPYHRNVQGNRALAEFFRSAPDEARYQANLWTIDYVALCPTATGGLPPPLVKPGGLAAHLLGGAAPDWLEPVSLIGSDLLVWRVRAIAAPGLQP</sequence>
<dbReference type="STRING" id="1219043.SCH01S_52_00750"/>
<feature type="transmembrane region" description="Helical" evidence="1">
    <location>
        <begin position="334"/>
        <end position="355"/>
    </location>
</feature>
<feature type="transmembrane region" description="Helical" evidence="1">
    <location>
        <begin position="178"/>
        <end position="204"/>
    </location>
</feature>
<reference evidence="2 3" key="1">
    <citation type="submission" date="2015-04" db="EMBL/GenBank/DDBJ databases">
        <title>Whole genome shotgun sequence of Sphingomonas changbaiensis NBRC 104936.</title>
        <authorList>
            <person name="Katano-Makiyama Y."/>
            <person name="Hosoyama A."/>
            <person name="Hashimoto M."/>
            <person name="Noguchi M."/>
            <person name="Tsuchikane K."/>
            <person name="Ohji S."/>
            <person name="Yamazoe A."/>
            <person name="Ichikawa N."/>
            <person name="Kimura A."/>
            <person name="Fujita N."/>
        </authorList>
    </citation>
    <scope>NUCLEOTIDE SEQUENCE [LARGE SCALE GENOMIC DNA]</scope>
    <source>
        <strain evidence="2 3">NBRC 104936</strain>
    </source>
</reference>
<dbReference type="RefSeq" id="WP_052733976.1">
    <property type="nucleotide sequence ID" value="NZ_BBWU01000052.1"/>
</dbReference>
<proteinExistence type="predicted"/>
<feature type="transmembrane region" description="Helical" evidence="1">
    <location>
        <begin position="7"/>
        <end position="26"/>
    </location>
</feature>
<name>A0A0E9MT18_9SPHN</name>
<feature type="transmembrane region" description="Helical" evidence="1">
    <location>
        <begin position="216"/>
        <end position="234"/>
    </location>
</feature>
<organism evidence="2 3">
    <name type="scientific">Sphingomonas changbaiensis NBRC 104936</name>
    <dbReference type="NCBI Taxonomy" id="1219043"/>
    <lineage>
        <taxon>Bacteria</taxon>
        <taxon>Pseudomonadati</taxon>
        <taxon>Pseudomonadota</taxon>
        <taxon>Alphaproteobacteria</taxon>
        <taxon>Sphingomonadales</taxon>
        <taxon>Sphingomonadaceae</taxon>
        <taxon>Sphingomonas</taxon>
    </lineage>
</organism>
<feature type="transmembrane region" description="Helical" evidence="1">
    <location>
        <begin position="102"/>
        <end position="124"/>
    </location>
</feature>
<protein>
    <recommendedName>
        <fullName evidence="4">Glycosyltransferase RgtA/B/C/D-like domain-containing protein</fullName>
    </recommendedName>
</protein>
<evidence type="ECO:0000313" key="3">
    <source>
        <dbReference type="Proteomes" id="UP000033202"/>
    </source>
</evidence>
<feature type="transmembrane region" description="Helical" evidence="1">
    <location>
        <begin position="401"/>
        <end position="421"/>
    </location>
</feature>
<feature type="transmembrane region" description="Helical" evidence="1">
    <location>
        <begin position="246"/>
        <end position="265"/>
    </location>
</feature>
<dbReference type="EMBL" id="BBWU01000052">
    <property type="protein sequence ID" value="GAO40892.1"/>
    <property type="molecule type" value="Genomic_DNA"/>
</dbReference>
<keyword evidence="1" id="KW-1133">Transmembrane helix</keyword>
<feature type="transmembrane region" description="Helical" evidence="1">
    <location>
        <begin position="136"/>
        <end position="155"/>
    </location>
</feature>
<keyword evidence="1" id="KW-0812">Transmembrane</keyword>
<dbReference type="Proteomes" id="UP000033202">
    <property type="component" value="Unassembled WGS sequence"/>
</dbReference>
<keyword evidence="1" id="KW-0472">Membrane</keyword>
<comment type="caution">
    <text evidence="2">The sequence shown here is derived from an EMBL/GenBank/DDBJ whole genome shotgun (WGS) entry which is preliminary data.</text>
</comment>
<gene>
    <name evidence="2" type="ORF">SCH01S_52_00750</name>
</gene>